<dbReference type="OrthoDB" id="3126219at2759"/>
<feature type="region of interest" description="Disordered" evidence="1">
    <location>
        <begin position="1"/>
        <end position="21"/>
    </location>
</feature>
<protein>
    <submittedName>
        <fullName evidence="2">Uncharacterized protein</fullName>
    </submittedName>
</protein>
<evidence type="ECO:0000256" key="1">
    <source>
        <dbReference type="SAM" id="MobiDB-lite"/>
    </source>
</evidence>
<reference evidence="2" key="1">
    <citation type="journal article" date="2019" name="Environ. Microbiol.">
        <title>Fungal ecological strategies reflected in gene transcription - a case study of two litter decomposers.</title>
        <authorList>
            <person name="Barbi F."/>
            <person name="Kohler A."/>
            <person name="Barry K."/>
            <person name="Baskaran P."/>
            <person name="Daum C."/>
            <person name="Fauchery L."/>
            <person name="Ihrmark K."/>
            <person name="Kuo A."/>
            <person name="LaButti K."/>
            <person name="Lipzen A."/>
            <person name="Morin E."/>
            <person name="Grigoriev I.V."/>
            <person name="Henrissat B."/>
            <person name="Lindahl B."/>
            <person name="Martin F."/>
        </authorList>
    </citation>
    <scope>NUCLEOTIDE SEQUENCE</scope>
    <source>
        <strain evidence="2">JB14</strain>
    </source>
</reference>
<gene>
    <name evidence="2" type="ORF">BT96DRAFT_923479</name>
</gene>
<accession>A0A6A4HBP1</accession>
<proteinExistence type="predicted"/>
<dbReference type="EMBL" id="ML769548">
    <property type="protein sequence ID" value="KAE9394525.1"/>
    <property type="molecule type" value="Genomic_DNA"/>
</dbReference>
<evidence type="ECO:0000313" key="3">
    <source>
        <dbReference type="Proteomes" id="UP000799118"/>
    </source>
</evidence>
<name>A0A6A4HBP1_9AGAR</name>
<dbReference type="Proteomes" id="UP000799118">
    <property type="component" value="Unassembled WGS sequence"/>
</dbReference>
<keyword evidence="3" id="KW-1185">Reference proteome</keyword>
<dbReference type="AlphaFoldDB" id="A0A6A4HBP1"/>
<sequence length="226" mass="24746">MSSGNRNSTQSSPLTEHTIDESTLGTTAFKGTLSRQQVKSLVEKYPFIFQGNNLPQPRLDGIKSLVDLNAAVNIVFGGTLVQYGSLSTAERGFESLCKSAVTLGGPATRTARTYQVPLQGHRWVIRFWQESWQEPSGSIYMEIYDPDSDAAVALSPEDFLLADSAGVCSSLQAIEEFRAGVRDPETGRMLGDRVARSVEKDTWVIVEGSPSRSTRRMSLQPPTTLL</sequence>
<organism evidence="2 3">
    <name type="scientific">Gymnopus androsaceus JB14</name>
    <dbReference type="NCBI Taxonomy" id="1447944"/>
    <lineage>
        <taxon>Eukaryota</taxon>
        <taxon>Fungi</taxon>
        <taxon>Dikarya</taxon>
        <taxon>Basidiomycota</taxon>
        <taxon>Agaricomycotina</taxon>
        <taxon>Agaricomycetes</taxon>
        <taxon>Agaricomycetidae</taxon>
        <taxon>Agaricales</taxon>
        <taxon>Marasmiineae</taxon>
        <taxon>Omphalotaceae</taxon>
        <taxon>Gymnopus</taxon>
    </lineage>
</organism>
<evidence type="ECO:0000313" key="2">
    <source>
        <dbReference type="EMBL" id="KAE9394525.1"/>
    </source>
</evidence>